<organism evidence="1 2">
    <name type="scientific">Stylosanthes scabra</name>
    <dbReference type="NCBI Taxonomy" id="79078"/>
    <lineage>
        <taxon>Eukaryota</taxon>
        <taxon>Viridiplantae</taxon>
        <taxon>Streptophyta</taxon>
        <taxon>Embryophyta</taxon>
        <taxon>Tracheophyta</taxon>
        <taxon>Spermatophyta</taxon>
        <taxon>Magnoliopsida</taxon>
        <taxon>eudicotyledons</taxon>
        <taxon>Gunneridae</taxon>
        <taxon>Pentapetalae</taxon>
        <taxon>rosids</taxon>
        <taxon>fabids</taxon>
        <taxon>Fabales</taxon>
        <taxon>Fabaceae</taxon>
        <taxon>Papilionoideae</taxon>
        <taxon>50 kb inversion clade</taxon>
        <taxon>dalbergioids sensu lato</taxon>
        <taxon>Dalbergieae</taxon>
        <taxon>Pterocarpus clade</taxon>
        <taxon>Stylosanthes</taxon>
    </lineage>
</organism>
<feature type="non-terminal residue" evidence="1">
    <location>
        <position position="63"/>
    </location>
</feature>
<evidence type="ECO:0000313" key="2">
    <source>
        <dbReference type="Proteomes" id="UP001341840"/>
    </source>
</evidence>
<dbReference type="EMBL" id="JASCZI010031261">
    <property type="protein sequence ID" value="MED6126370.1"/>
    <property type="molecule type" value="Genomic_DNA"/>
</dbReference>
<reference evidence="1 2" key="1">
    <citation type="journal article" date="2023" name="Plants (Basel)">
        <title>Bridging the Gap: Combining Genomics and Transcriptomics Approaches to Understand Stylosanthes scabra, an Orphan Legume from the Brazilian Caatinga.</title>
        <authorList>
            <person name="Ferreira-Neto J.R.C."/>
            <person name="da Silva M.D."/>
            <person name="Binneck E."/>
            <person name="de Melo N.F."/>
            <person name="da Silva R.H."/>
            <person name="de Melo A.L.T.M."/>
            <person name="Pandolfi V."/>
            <person name="Bustamante F.O."/>
            <person name="Brasileiro-Vidal A.C."/>
            <person name="Benko-Iseppon A.M."/>
        </authorList>
    </citation>
    <scope>NUCLEOTIDE SEQUENCE [LARGE SCALE GENOMIC DNA]</scope>
    <source>
        <tissue evidence="1">Leaves</tissue>
    </source>
</reference>
<sequence>MMELQQSPLFPLLFAFLNPAEPEGGSGEPSDGGELRRRWWLRRTPTAALWRDDGDVSERTMTL</sequence>
<keyword evidence="2" id="KW-1185">Reference proteome</keyword>
<accession>A0ABU6RQR0</accession>
<evidence type="ECO:0000313" key="1">
    <source>
        <dbReference type="EMBL" id="MED6126370.1"/>
    </source>
</evidence>
<gene>
    <name evidence="1" type="ORF">PIB30_077709</name>
</gene>
<proteinExistence type="predicted"/>
<comment type="caution">
    <text evidence="1">The sequence shown here is derived from an EMBL/GenBank/DDBJ whole genome shotgun (WGS) entry which is preliminary data.</text>
</comment>
<dbReference type="Proteomes" id="UP001341840">
    <property type="component" value="Unassembled WGS sequence"/>
</dbReference>
<protein>
    <submittedName>
        <fullName evidence="1">Uncharacterized protein</fullName>
    </submittedName>
</protein>
<name>A0ABU6RQR0_9FABA</name>